<proteinExistence type="predicted"/>
<sequence>MSLPYKDWSSFSYFFSADYSRMYLKKSYLRLQIENADQKSFENCYPFIYYLEHGKIYYEQAASSPIHIKPILLFYGLIHLVKACILTVEPDYPETTSVLAHGLSTRKRKKQQYSFFDDEVKFQKHGLFPLMAETLFHMKQIEGEKARMGEILQQIPELSPLFQQLKGRPTFLNVNQEGENFSLSKKILDAYHMTENRFMDYFVSKSKIPIAFTDGLGEKLVFQPDLSGIADPVPLRFNLSDGHHSFPLNKDVWFLLPELLLHYLLLYNLGMIARYEIDWWSELIKMMPSEDFPFIQSFLDITLHKGPYLIYQYLSSR</sequence>
<dbReference type="Proteomes" id="UP000034166">
    <property type="component" value="Unassembled WGS sequence"/>
</dbReference>
<dbReference type="InterPro" id="IPR026988">
    <property type="entry name" value="YaaC-like"/>
</dbReference>
<accession>A0A0M2SNK3</accession>
<evidence type="ECO:0008006" key="3">
    <source>
        <dbReference type="Google" id="ProtNLM"/>
    </source>
</evidence>
<name>A0A0M2SNK3_9BACI</name>
<gene>
    <name evidence="1" type="ORF">WQ57_20905</name>
</gene>
<evidence type="ECO:0000313" key="1">
    <source>
        <dbReference type="EMBL" id="KKK36169.1"/>
    </source>
</evidence>
<dbReference type="OrthoDB" id="2380109at2"/>
<evidence type="ECO:0000313" key="2">
    <source>
        <dbReference type="Proteomes" id="UP000034166"/>
    </source>
</evidence>
<keyword evidence="2" id="KW-1185">Reference proteome</keyword>
<reference evidence="1 2" key="1">
    <citation type="submission" date="2015-04" db="EMBL/GenBank/DDBJ databases">
        <title>Taxonomic description and genome sequence of Bacillus campisalis sp. nov., a novel member of the genus Bacillus isolated from solar saltern.</title>
        <authorList>
            <person name="Mathan Kumar R."/>
            <person name="Kaur G."/>
            <person name="Kumar A."/>
            <person name="Singh N.K."/>
            <person name="Kaur N."/>
            <person name="Kumar N."/>
            <person name="Mayilraj S."/>
        </authorList>
    </citation>
    <scope>NUCLEOTIDE SEQUENCE [LARGE SCALE GENOMIC DNA]</scope>
    <source>
        <strain evidence="1 2">SA2-6</strain>
    </source>
</reference>
<comment type="caution">
    <text evidence="1">The sequence shown here is derived from an EMBL/GenBank/DDBJ whole genome shotgun (WGS) entry which is preliminary data.</text>
</comment>
<dbReference type="RefSeq" id="WP_046525693.1">
    <property type="nucleotide sequence ID" value="NZ_LAYY01000039.1"/>
</dbReference>
<dbReference type="Pfam" id="PF14175">
    <property type="entry name" value="YaaC"/>
    <property type="match status" value="1"/>
</dbReference>
<protein>
    <recommendedName>
        <fullName evidence="3">YaaC</fullName>
    </recommendedName>
</protein>
<dbReference type="EMBL" id="LAYY01000039">
    <property type="protein sequence ID" value="KKK36169.1"/>
    <property type="molecule type" value="Genomic_DNA"/>
</dbReference>
<dbReference type="AlphaFoldDB" id="A0A0M2SNK3"/>
<dbReference type="PATRIC" id="fig|1408103.3.peg.4601"/>
<organism evidence="1 2">
    <name type="scientific">Mesobacillus campisalis</name>
    <dbReference type="NCBI Taxonomy" id="1408103"/>
    <lineage>
        <taxon>Bacteria</taxon>
        <taxon>Bacillati</taxon>
        <taxon>Bacillota</taxon>
        <taxon>Bacilli</taxon>
        <taxon>Bacillales</taxon>
        <taxon>Bacillaceae</taxon>
        <taxon>Mesobacillus</taxon>
    </lineage>
</organism>